<evidence type="ECO:0000256" key="4">
    <source>
        <dbReference type="ARBA" id="ARBA00022692"/>
    </source>
</evidence>
<evidence type="ECO:0000259" key="13">
    <source>
        <dbReference type="Pfam" id="PF00520"/>
    </source>
</evidence>
<dbReference type="GO" id="GO:0001508">
    <property type="term" value="P:action potential"/>
    <property type="evidence" value="ECO:0007669"/>
    <property type="project" value="TreeGrafter"/>
</dbReference>
<accession>A0A812M5I8</accession>
<evidence type="ECO:0000256" key="12">
    <source>
        <dbReference type="SAM" id="Phobius"/>
    </source>
</evidence>
<keyword evidence="3" id="KW-0633">Potassium transport</keyword>
<dbReference type="EMBL" id="CAJNJA010010522">
    <property type="protein sequence ID" value="CAE7258660.1"/>
    <property type="molecule type" value="Genomic_DNA"/>
</dbReference>
<dbReference type="InterPro" id="IPR027359">
    <property type="entry name" value="Volt_channel_dom_sf"/>
</dbReference>
<keyword evidence="9" id="KW-0406">Ion transport</keyword>
<evidence type="ECO:0000256" key="1">
    <source>
        <dbReference type="ARBA" id="ARBA00004141"/>
    </source>
</evidence>
<evidence type="ECO:0000313" key="15">
    <source>
        <dbReference type="Proteomes" id="UP000601435"/>
    </source>
</evidence>
<sequence length="622" mass="70415">SNCQIIWETDEFKWQRFTSIPSSMWYVMINLLKEHPLAEFHETLLSRTLVCICCIFAMPLFALPSSILQCSLFDADQKDDAEEVARAGDAAHTRRMTYQADAAQLLELQAESQQKMRPGFATTILVFGSILAYFYYTARDTDHATFFTVPVHVSKTTLAYIDGTVAICFLCEYASRMSVGGGSYITSGYGLVDLLAWLPGLLHLCTYESMGEHHHEILCAACVLRIFKLERYLHSFRDMLDIVKENGGILGATLVLSMFLWMFFSTMLFLTEKHNPDDEMNDEVYGSVMRSLWSEIINLHGEWPWADYTPMGKAVGTVIGLFSIMLFCIPIGIFGEGFMERVRADRELSTEDDDFDRRPWQDGKLEPKARPGVFQMSLAWSGEEMEFLIHKVSLISLRRFGRVLPSRTGDAAEGKRSSVLEDMQQRSTTCCMRIFIRTSIGLLRCSSARCEPAPMVVATTFITAVATVEDWGGWKGRDTTTDVGKIFWVVDVLATVWFILEYILRIVATGWRHPVSLVGLCDLISIAAFAYTLDPKTRPEAFRPGYQDTHYLIDSVVLLRLLRVFSLESYFYAMHTLRCVLWLNKWPLARAGGALVSIWFVHATLLLSSMTVVGLSSRDGQD</sequence>
<name>A0A812M5I8_9DINO</name>
<evidence type="ECO:0000256" key="2">
    <source>
        <dbReference type="ARBA" id="ARBA00022448"/>
    </source>
</evidence>
<dbReference type="InterPro" id="IPR005821">
    <property type="entry name" value="Ion_trans_dom"/>
</dbReference>
<dbReference type="OrthoDB" id="441465at2759"/>
<dbReference type="GO" id="GO:0005249">
    <property type="term" value="F:voltage-gated potassium channel activity"/>
    <property type="evidence" value="ECO:0007669"/>
    <property type="project" value="InterPro"/>
</dbReference>
<feature type="non-terminal residue" evidence="14">
    <location>
        <position position="1"/>
    </location>
</feature>
<comment type="subcellular location">
    <subcellularLocation>
        <location evidence="1">Membrane</location>
        <topology evidence="1">Multi-pass membrane protein</topology>
    </subcellularLocation>
</comment>
<keyword evidence="4 12" id="KW-0812">Transmembrane</keyword>
<keyword evidence="15" id="KW-1185">Reference proteome</keyword>
<gene>
    <name evidence="14" type="ORF">SNEC2469_LOCUS5823</name>
</gene>
<dbReference type="SUPFAM" id="SSF81324">
    <property type="entry name" value="Voltage-gated potassium channels"/>
    <property type="match status" value="2"/>
</dbReference>
<feature type="transmembrane region" description="Helical" evidence="12">
    <location>
        <begin position="119"/>
        <end position="138"/>
    </location>
</feature>
<evidence type="ECO:0000256" key="7">
    <source>
        <dbReference type="ARBA" id="ARBA00022958"/>
    </source>
</evidence>
<dbReference type="AlphaFoldDB" id="A0A812M5I8"/>
<reference evidence="14" key="1">
    <citation type="submission" date="2021-02" db="EMBL/GenBank/DDBJ databases">
        <authorList>
            <person name="Dougan E. K."/>
            <person name="Rhodes N."/>
            <person name="Thang M."/>
            <person name="Chan C."/>
        </authorList>
    </citation>
    <scope>NUCLEOTIDE SEQUENCE</scope>
</reference>
<feature type="transmembrane region" description="Helical" evidence="12">
    <location>
        <begin position="247"/>
        <end position="270"/>
    </location>
</feature>
<organism evidence="14 15">
    <name type="scientific">Symbiodinium necroappetens</name>
    <dbReference type="NCBI Taxonomy" id="1628268"/>
    <lineage>
        <taxon>Eukaryota</taxon>
        <taxon>Sar</taxon>
        <taxon>Alveolata</taxon>
        <taxon>Dinophyceae</taxon>
        <taxon>Suessiales</taxon>
        <taxon>Symbiodiniaceae</taxon>
        <taxon>Symbiodinium</taxon>
    </lineage>
</organism>
<evidence type="ECO:0000256" key="5">
    <source>
        <dbReference type="ARBA" id="ARBA00022826"/>
    </source>
</evidence>
<comment type="caution">
    <text evidence="14">The sequence shown here is derived from an EMBL/GenBank/DDBJ whole genome shotgun (WGS) entry which is preliminary data.</text>
</comment>
<dbReference type="Proteomes" id="UP000601435">
    <property type="component" value="Unassembled WGS sequence"/>
</dbReference>
<dbReference type="PRINTS" id="PR00169">
    <property type="entry name" value="KCHANNEL"/>
</dbReference>
<feature type="transmembrane region" description="Helical" evidence="12">
    <location>
        <begin position="44"/>
        <end position="63"/>
    </location>
</feature>
<feature type="domain" description="Ion transport" evidence="13">
    <location>
        <begin position="122"/>
        <end position="340"/>
    </location>
</feature>
<evidence type="ECO:0000256" key="6">
    <source>
        <dbReference type="ARBA" id="ARBA00022882"/>
    </source>
</evidence>
<dbReference type="InterPro" id="IPR028325">
    <property type="entry name" value="VG_K_chnl"/>
</dbReference>
<proteinExistence type="predicted"/>
<protein>
    <recommendedName>
        <fullName evidence="13">Ion transport domain-containing protein</fullName>
    </recommendedName>
</protein>
<keyword evidence="8 12" id="KW-1133">Transmembrane helix</keyword>
<evidence type="ECO:0000256" key="10">
    <source>
        <dbReference type="ARBA" id="ARBA00023136"/>
    </source>
</evidence>
<feature type="transmembrane region" description="Helical" evidence="12">
    <location>
        <begin position="486"/>
        <end position="508"/>
    </location>
</feature>
<feature type="transmembrane region" description="Helical" evidence="12">
    <location>
        <begin position="314"/>
        <end position="334"/>
    </location>
</feature>
<dbReference type="Gene3D" id="1.10.287.70">
    <property type="match status" value="1"/>
</dbReference>
<evidence type="ECO:0000256" key="8">
    <source>
        <dbReference type="ARBA" id="ARBA00022989"/>
    </source>
</evidence>
<keyword evidence="11" id="KW-0407">Ion channel</keyword>
<keyword evidence="6" id="KW-0851">Voltage-gated channel</keyword>
<dbReference type="Pfam" id="PF00520">
    <property type="entry name" value="Ion_trans"/>
    <property type="match status" value="1"/>
</dbReference>
<keyword evidence="2" id="KW-0813">Transport</keyword>
<dbReference type="PANTHER" id="PTHR11537:SF254">
    <property type="entry name" value="POTASSIUM VOLTAGE-GATED CHANNEL PROTEIN SHAB"/>
    <property type="match status" value="1"/>
</dbReference>
<dbReference type="PANTHER" id="PTHR11537">
    <property type="entry name" value="VOLTAGE-GATED POTASSIUM CHANNEL"/>
    <property type="match status" value="1"/>
</dbReference>
<dbReference type="Gene3D" id="1.20.120.350">
    <property type="entry name" value="Voltage-gated potassium channels. Chain C"/>
    <property type="match status" value="1"/>
</dbReference>
<evidence type="ECO:0000256" key="11">
    <source>
        <dbReference type="ARBA" id="ARBA00023303"/>
    </source>
</evidence>
<feature type="transmembrane region" description="Helical" evidence="12">
    <location>
        <begin position="593"/>
        <end position="615"/>
    </location>
</feature>
<keyword evidence="5" id="KW-0631">Potassium channel</keyword>
<keyword evidence="10 12" id="KW-0472">Membrane</keyword>
<dbReference type="GO" id="GO:0008076">
    <property type="term" value="C:voltage-gated potassium channel complex"/>
    <property type="evidence" value="ECO:0007669"/>
    <property type="project" value="InterPro"/>
</dbReference>
<evidence type="ECO:0000256" key="9">
    <source>
        <dbReference type="ARBA" id="ARBA00023065"/>
    </source>
</evidence>
<evidence type="ECO:0000256" key="3">
    <source>
        <dbReference type="ARBA" id="ARBA00022538"/>
    </source>
</evidence>
<evidence type="ECO:0000313" key="14">
    <source>
        <dbReference type="EMBL" id="CAE7258660.1"/>
    </source>
</evidence>
<keyword evidence="7" id="KW-0630">Potassium</keyword>